<dbReference type="Proteomes" id="UP000260649">
    <property type="component" value="Unassembled WGS sequence"/>
</dbReference>
<evidence type="ECO:0000313" key="4">
    <source>
        <dbReference type="Proteomes" id="UP000260649"/>
    </source>
</evidence>
<accession>A0A3E2B3H1</accession>
<feature type="domain" description="YheO-like" evidence="1">
    <location>
        <begin position="9"/>
        <end position="113"/>
    </location>
</feature>
<keyword evidence="4" id="KW-1185">Reference proteome</keyword>
<dbReference type="RefSeq" id="WP_021918890.1">
    <property type="nucleotide sequence ID" value="NZ_CAKXKJ010000015.1"/>
</dbReference>
<feature type="domain" description="Transcriptional regulator DauR-like HTH" evidence="2">
    <location>
        <begin position="138"/>
        <end position="199"/>
    </location>
</feature>
<name>A0A3E2B3H1_9FIRM</name>
<dbReference type="InterPro" id="IPR039446">
    <property type="entry name" value="DauR-like"/>
</dbReference>
<organism evidence="3 4">
    <name type="scientific">Evtepia gabavorous</name>
    <dbReference type="NCBI Taxonomy" id="2211183"/>
    <lineage>
        <taxon>Bacteria</taxon>
        <taxon>Bacillati</taxon>
        <taxon>Bacillota</taxon>
        <taxon>Clostridia</taxon>
        <taxon>Eubacteriales</taxon>
        <taxon>Evtepia</taxon>
    </lineage>
</organism>
<proteinExistence type="predicted"/>
<comment type="caution">
    <text evidence="3">The sequence shown here is derived from an EMBL/GenBank/DDBJ whole genome shotgun (WGS) entry which is preliminary data.</text>
</comment>
<dbReference type="PANTHER" id="PTHR35568:SF1">
    <property type="entry name" value="TRANSCRIPTIONAL REGULATOR DAUR"/>
    <property type="match status" value="1"/>
</dbReference>
<evidence type="ECO:0000259" key="2">
    <source>
        <dbReference type="Pfam" id="PF13309"/>
    </source>
</evidence>
<dbReference type="InterPro" id="IPR039445">
    <property type="entry name" value="DauR-like_HTH"/>
</dbReference>
<dbReference type="Pfam" id="PF08348">
    <property type="entry name" value="PAS_6"/>
    <property type="match status" value="1"/>
</dbReference>
<dbReference type="OrthoDB" id="9796595at2"/>
<dbReference type="InterPro" id="IPR013559">
    <property type="entry name" value="YheO"/>
</dbReference>
<evidence type="ECO:0000313" key="3">
    <source>
        <dbReference type="EMBL" id="RFT06569.1"/>
    </source>
</evidence>
<reference evidence="3 4" key="1">
    <citation type="submission" date="2018-07" db="EMBL/GenBank/DDBJ databases">
        <title>GABA Modulating Bacteria of the Human Gut Microbiota.</title>
        <authorList>
            <person name="Strandwitz P."/>
            <person name="Kim K.H."/>
            <person name="Terekhova D."/>
            <person name="Liu J.K."/>
            <person name="Sharma A."/>
            <person name="Levering J."/>
            <person name="Mcdonald D."/>
            <person name="Dietrich D."/>
            <person name="Ramadhar T.R."/>
            <person name="Lekbua A."/>
            <person name="Mroue N."/>
            <person name="Liston C."/>
            <person name="Stewart E.J."/>
            <person name="Dubin M.J."/>
            <person name="Zengler K."/>
            <person name="Knight R."/>
            <person name="Gilbert J.A."/>
            <person name="Clardy J."/>
            <person name="Lewis K."/>
        </authorList>
    </citation>
    <scope>NUCLEOTIDE SEQUENCE [LARGE SCALE GENOMIC DNA]</scope>
    <source>
        <strain evidence="3 4">KLE1738</strain>
    </source>
</reference>
<dbReference type="Pfam" id="PF13309">
    <property type="entry name" value="HTH_22"/>
    <property type="match status" value="1"/>
</dbReference>
<dbReference type="GeneID" id="97995512"/>
<sequence length="210" mass="23551">MTRQEAFTMLDQMAKGIAEMFGSNCETVIHDLADPLHPVLAIYNGHVSGRSVGSTRDVTGVEQDLYLDNDVVNLLAVTPSGQQTKSSTFSIKGEDYHLGFGINYDFTPLAYANRVLLDLMHTEVDFHSAVYKPRDNGISELFDSALLRVGKPAREMNKADRLRVIEYLKNMDAFSYRRAVPYVAAHLGVSRYTIYKYLDEVNGTQEEEAT</sequence>
<protein>
    <submittedName>
        <fullName evidence="3">Transcriptional regulator</fullName>
    </submittedName>
</protein>
<gene>
    <name evidence="3" type="ORF">DV520_07190</name>
</gene>
<dbReference type="AlphaFoldDB" id="A0A3E2B3H1"/>
<evidence type="ECO:0000259" key="1">
    <source>
        <dbReference type="Pfam" id="PF08348"/>
    </source>
</evidence>
<dbReference type="PANTHER" id="PTHR35568">
    <property type="entry name" value="TRANSCRIPTIONAL REGULATOR DAUR"/>
    <property type="match status" value="1"/>
</dbReference>
<dbReference type="EMBL" id="QQRQ01000009">
    <property type="protein sequence ID" value="RFT06569.1"/>
    <property type="molecule type" value="Genomic_DNA"/>
</dbReference>